<protein>
    <submittedName>
        <fullName evidence="2">DUF805 domain-containing protein</fullName>
    </submittedName>
</protein>
<reference evidence="2 3" key="1">
    <citation type="submission" date="2020-02" db="EMBL/GenBank/DDBJ databases">
        <title>Fructobacillus sp. isolated from paper mulberry of Taiwan.</title>
        <authorList>
            <person name="Lin S.-T."/>
        </authorList>
    </citation>
    <scope>NUCLEOTIDE SEQUENCE [LARGE SCALE GENOMIC DNA]</scope>
    <source>
        <strain evidence="2 3">M1-21</strain>
    </source>
</reference>
<keyword evidence="3" id="KW-1185">Reference proteome</keyword>
<dbReference type="Proteomes" id="UP000735205">
    <property type="component" value="Unassembled WGS sequence"/>
</dbReference>
<accession>A0ABS5QTE0</accession>
<feature type="transmembrane region" description="Helical" evidence="1">
    <location>
        <begin position="126"/>
        <end position="145"/>
    </location>
</feature>
<dbReference type="RefSeq" id="WP_213793025.1">
    <property type="nucleotide sequence ID" value="NZ_JAAMFJ010000002.1"/>
</dbReference>
<keyword evidence="1" id="KW-0472">Membrane</keyword>
<dbReference type="EMBL" id="JAAMFJ010000002">
    <property type="protein sequence ID" value="MBS9336468.1"/>
    <property type="molecule type" value="Genomic_DNA"/>
</dbReference>
<comment type="caution">
    <text evidence="2">The sequence shown here is derived from an EMBL/GenBank/DDBJ whole genome shotgun (WGS) entry which is preliminary data.</text>
</comment>
<keyword evidence="1" id="KW-1133">Transmembrane helix</keyword>
<organism evidence="2 3">
    <name type="scientific">Fructobacillus papyrifericola</name>
    <dbReference type="NCBI Taxonomy" id="2713172"/>
    <lineage>
        <taxon>Bacteria</taxon>
        <taxon>Bacillati</taxon>
        <taxon>Bacillota</taxon>
        <taxon>Bacilli</taxon>
        <taxon>Lactobacillales</taxon>
        <taxon>Lactobacillaceae</taxon>
        <taxon>Fructobacillus</taxon>
    </lineage>
</organism>
<sequence>MKAYQDFLEHYFNLSERTNRSTYWAVAVINLLFLVGFALVFKLLFTLLTMVEWFFILDILVAFITITWLVLTTFFLLAIFIPSITISVRRYRDTGLSLSFFVIEPAVFLAICWCVSEYVVDGYASIWAVVITGLLLLADVLIKLLPSAD</sequence>
<evidence type="ECO:0000313" key="2">
    <source>
        <dbReference type="EMBL" id="MBS9336468.1"/>
    </source>
</evidence>
<feature type="transmembrane region" description="Helical" evidence="1">
    <location>
        <begin position="21"/>
        <end position="41"/>
    </location>
</feature>
<evidence type="ECO:0000313" key="3">
    <source>
        <dbReference type="Proteomes" id="UP000735205"/>
    </source>
</evidence>
<feature type="transmembrane region" description="Helical" evidence="1">
    <location>
        <begin position="53"/>
        <end position="86"/>
    </location>
</feature>
<feature type="transmembrane region" description="Helical" evidence="1">
    <location>
        <begin position="98"/>
        <end position="120"/>
    </location>
</feature>
<proteinExistence type="predicted"/>
<dbReference type="InterPro" id="IPR008523">
    <property type="entry name" value="DUF805"/>
</dbReference>
<evidence type="ECO:0000256" key="1">
    <source>
        <dbReference type="SAM" id="Phobius"/>
    </source>
</evidence>
<gene>
    <name evidence="2" type="ORF">G6R28_04390</name>
</gene>
<name>A0ABS5QTE0_9LACO</name>
<dbReference type="Pfam" id="PF05656">
    <property type="entry name" value="DUF805"/>
    <property type="match status" value="1"/>
</dbReference>
<keyword evidence="1" id="KW-0812">Transmembrane</keyword>